<name>A0A640S920_9ACTN</name>
<sequence>MAAVAVVAAVIVAILATASTVDPAMARERFIGIPPSVECVAWSFAVLDSGRPWMVVPRK</sequence>
<organism evidence="1 2">
    <name type="scientific">Streptomyces caniferus</name>
    <dbReference type="NCBI Taxonomy" id="285557"/>
    <lineage>
        <taxon>Bacteria</taxon>
        <taxon>Bacillati</taxon>
        <taxon>Actinomycetota</taxon>
        <taxon>Actinomycetes</taxon>
        <taxon>Kitasatosporales</taxon>
        <taxon>Streptomycetaceae</taxon>
        <taxon>Streptomyces</taxon>
    </lineage>
</organism>
<reference evidence="1 2" key="1">
    <citation type="submission" date="2019-12" db="EMBL/GenBank/DDBJ databases">
        <title>Whole genome shotgun sequence of Streptomyces caniferus NBRC 15389.</title>
        <authorList>
            <person name="Ichikawa N."/>
            <person name="Kimura A."/>
            <person name="Kitahashi Y."/>
            <person name="Komaki H."/>
            <person name="Tamura T."/>
        </authorList>
    </citation>
    <scope>NUCLEOTIDE SEQUENCE [LARGE SCALE GENOMIC DNA]</scope>
    <source>
        <strain evidence="1 2">NBRC 15389</strain>
    </source>
</reference>
<dbReference type="Proteomes" id="UP000435837">
    <property type="component" value="Unassembled WGS sequence"/>
</dbReference>
<accession>A0A640S920</accession>
<gene>
    <name evidence="1" type="ORF">Scani_23830</name>
</gene>
<dbReference type="AlphaFoldDB" id="A0A640S920"/>
<protein>
    <submittedName>
        <fullName evidence="1">Uncharacterized protein</fullName>
    </submittedName>
</protein>
<proteinExistence type="predicted"/>
<evidence type="ECO:0000313" key="2">
    <source>
        <dbReference type="Proteomes" id="UP000435837"/>
    </source>
</evidence>
<comment type="caution">
    <text evidence="1">The sequence shown here is derived from an EMBL/GenBank/DDBJ whole genome shotgun (WGS) entry which is preliminary data.</text>
</comment>
<dbReference type="EMBL" id="BLIN01000003">
    <property type="protein sequence ID" value="GFE06115.1"/>
    <property type="molecule type" value="Genomic_DNA"/>
</dbReference>
<evidence type="ECO:0000313" key="1">
    <source>
        <dbReference type="EMBL" id="GFE06115.1"/>
    </source>
</evidence>